<accession>B8EP26</accession>
<dbReference type="Pfam" id="PF18557">
    <property type="entry name" value="NepR"/>
    <property type="match status" value="1"/>
</dbReference>
<dbReference type="STRING" id="395965.Msil_0285"/>
<evidence type="ECO:0000313" key="2">
    <source>
        <dbReference type="EMBL" id="ACK49264.1"/>
    </source>
</evidence>
<dbReference type="InterPro" id="IPR041649">
    <property type="entry name" value="NepR"/>
</dbReference>
<keyword evidence="3" id="KW-1185">Reference proteome</keyword>
<evidence type="ECO:0000259" key="1">
    <source>
        <dbReference type="Pfam" id="PF18557"/>
    </source>
</evidence>
<dbReference type="eggNOG" id="ENOG5033BZP">
    <property type="taxonomic scope" value="Bacteria"/>
</dbReference>
<dbReference type="EMBL" id="CP001280">
    <property type="protein sequence ID" value="ACK49264.1"/>
    <property type="molecule type" value="Genomic_DNA"/>
</dbReference>
<proteinExistence type="predicted"/>
<gene>
    <name evidence="2" type="ordered locus">Msil_0285</name>
</gene>
<protein>
    <recommendedName>
        <fullName evidence="1">Anti-sigma factor NepR domain-containing protein</fullName>
    </recommendedName>
</protein>
<dbReference type="AlphaFoldDB" id="B8EP26"/>
<dbReference type="KEGG" id="msl:Msil_0285"/>
<feature type="domain" description="Anti-sigma factor NepR" evidence="1">
    <location>
        <begin position="52"/>
        <end position="84"/>
    </location>
</feature>
<reference evidence="2 3" key="1">
    <citation type="journal article" date="2010" name="J. Bacteriol.">
        <title>Complete genome sequence of the aerobic facultative methanotroph Methylocella silvestris BL2.</title>
        <authorList>
            <person name="Chen Y."/>
            <person name="Crombie A."/>
            <person name="Rahman M.T."/>
            <person name="Dedysh S.N."/>
            <person name="Liesack W."/>
            <person name="Stott M.B."/>
            <person name="Alam M."/>
            <person name="Theisen A.R."/>
            <person name="Murrell J.C."/>
            <person name="Dunfield P.F."/>
        </authorList>
    </citation>
    <scope>NUCLEOTIDE SEQUENCE [LARGE SCALE GENOMIC DNA]</scope>
    <source>
        <strain evidence="3">DSM 15510 / CIP 108128 / LMG 27833 / NCIMB 13906 / BL2</strain>
    </source>
</reference>
<sequence length="94" mass="9929">MTKLTKAGVGARNGEESAGEDIKPEIEAISYGVCAPGRVVPVKARAPAKMADQIGVSLRSVYNDVLSQPVPDRFFDLLRELESAGGAQFKKGAP</sequence>
<name>B8EP26_METSB</name>
<evidence type="ECO:0000313" key="3">
    <source>
        <dbReference type="Proteomes" id="UP000002257"/>
    </source>
</evidence>
<dbReference type="OrthoDB" id="8454456at2"/>
<dbReference type="RefSeq" id="WP_012589334.1">
    <property type="nucleotide sequence ID" value="NC_011666.1"/>
</dbReference>
<dbReference type="HOGENOM" id="CLU_2382851_0_0_5"/>
<dbReference type="Proteomes" id="UP000002257">
    <property type="component" value="Chromosome"/>
</dbReference>
<organism evidence="2 3">
    <name type="scientific">Methylocella silvestris (strain DSM 15510 / CIP 108128 / LMG 27833 / NCIMB 13906 / BL2)</name>
    <dbReference type="NCBI Taxonomy" id="395965"/>
    <lineage>
        <taxon>Bacteria</taxon>
        <taxon>Pseudomonadati</taxon>
        <taxon>Pseudomonadota</taxon>
        <taxon>Alphaproteobacteria</taxon>
        <taxon>Hyphomicrobiales</taxon>
        <taxon>Beijerinckiaceae</taxon>
        <taxon>Methylocella</taxon>
    </lineage>
</organism>